<keyword evidence="3" id="KW-1185">Reference proteome</keyword>
<dbReference type="Gene3D" id="3.40.630.30">
    <property type="match status" value="1"/>
</dbReference>
<dbReference type="CDD" id="cd04301">
    <property type="entry name" value="NAT_SF"/>
    <property type="match status" value="1"/>
</dbReference>
<dbReference type="PANTHER" id="PTHR31435">
    <property type="entry name" value="PROTEIN NATD1"/>
    <property type="match status" value="1"/>
</dbReference>
<dbReference type="EMBL" id="CP048209">
    <property type="protein sequence ID" value="QHT58997.1"/>
    <property type="molecule type" value="Genomic_DNA"/>
</dbReference>
<dbReference type="PROSITE" id="PS51729">
    <property type="entry name" value="GNAT_YJDJ"/>
    <property type="match status" value="1"/>
</dbReference>
<dbReference type="KEGG" id="plyc:GXP70_02825"/>
<gene>
    <name evidence="2" type="ORF">GXP70_02825</name>
</gene>
<protein>
    <submittedName>
        <fullName evidence="2">N-acetyltransferase</fullName>
    </submittedName>
</protein>
<name>A0A6C0FQ33_9BACL</name>
<dbReference type="Pfam" id="PF14542">
    <property type="entry name" value="Acetyltransf_CG"/>
    <property type="match status" value="1"/>
</dbReference>
<dbReference type="GO" id="GO:0016740">
    <property type="term" value="F:transferase activity"/>
    <property type="evidence" value="ECO:0007669"/>
    <property type="project" value="UniProtKB-KW"/>
</dbReference>
<dbReference type="InterPro" id="IPR016181">
    <property type="entry name" value="Acyl_CoA_acyltransferase"/>
</dbReference>
<keyword evidence="2" id="KW-0808">Transferase</keyword>
<dbReference type="AlphaFoldDB" id="A0A6C0FQ33"/>
<evidence type="ECO:0000313" key="2">
    <source>
        <dbReference type="EMBL" id="QHT58997.1"/>
    </source>
</evidence>
<dbReference type="RefSeq" id="WP_162355065.1">
    <property type="nucleotide sequence ID" value="NZ_CP048209.1"/>
</dbReference>
<dbReference type="SUPFAM" id="SSF55729">
    <property type="entry name" value="Acyl-CoA N-acyltransferases (Nat)"/>
    <property type="match status" value="1"/>
</dbReference>
<dbReference type="InterPro" id="IPR045057">
    <property type="entry name" value="Gcn5-rel_NAT"/>
</dbReference>
<dbReference type="Proteomes" id="UP000476064">
    <property type="component" value="Chromosome"/>
</dbReference>
<evidence type="ECO:0000259" key="1">
    <source>
        <dbReference type="PROSITE" id="PS51729"/>
    </source>
</evidence>
<feature type="domain" description="N-acetyltransferase" evidence="1">
    <location>
        <begin position="21"/>
        <end position="108"/>
    </location>
</feature>
<accession>A0A6C0FQ33</accession>
<proteinExistence type="predicted"/>
<evidence type="ECO:0000313" key="3">
    <source>
        <dbReference type="Proteomes" id="UP000476064"/>
    </source>
</evidence>
<organism evidence="2 3">
    <name type="scientific">Paenibacillus lycopersici</name>
    <dbReference type="NCBI Taxonomy" id="2704462"/>
    <lineage>
        <taxon>Bacteria</taxon>
        <taxon>Bacillati</taxon>
        <taxon>Bacillota</taxon>
        <taxon>Bacilli</taxon>
        <taxon>Bacillales</taxon>
        <taxon>Paenibacillaceae</taxon>
        <taxon>Paenibacillus</taxon>
    </lineage>
</organism>
<sequence length="109" mass="11869">MNGNGNEDEVRSGSGSADDIVAEKQGNGYVLKGPEGQAGEITYRPADAATWILDHTYVDPRYRGGNLAKRLLNLVVGEARAKGIKIIPACSYALAQFRRNAEYADVWKQ</sequence>
<dbReference type="InterPro" id="IPR031165">
    <property type="entry name" value="GNAT_YJDJ"/>
</dbReference>
<reference evidence="2 3" key="1">
    <citation type="submission" date="2020-01" db="EMBL/GenBank/DDBJ databases">
        <title>Paenibacillus sp. nov., isolated from tomato rhizosphere.</title>
        <authorList>
            <person name="Weon H.-Y."/>
            <person name="Lee S.A."/>
        </authorList>
    </citation>
    <scope>NUCLEOTIDE SEQUENCE [LARGE SCALE GENOMIC DNA]</scope>
    <source>
        <strain evidence="2 3">12200R-189</strain>
    </source>
</reference>
<dbReference type="PANTHER" id="PTHR31435:SF10">
    <property type="entry name" value="BSR4717 PROTEIN"/>
    <property type="match status" value="1"/>
</dbReference>